<dbReference type="AlphaFoldDB" id="A0A9P4U7C9"/>
<dbReference type="EMBL" id="MU001506">
    <property type="protein sequence ID" value="KAF2441064.1"/>
    <property type="molecule type" value="Genomic_DNA"/>
</dbReference>
<sequence>MASGQQRLHTYPQPPSQSCCPKQRVTPPCRRQAQPHPLHVSTVDPTCDGLSWQFDRARVLPSGYDTEAAMEEDGFMQSHLTWRIPRIRDDTLDAGYGHPKPWPGPTPSMWRVPNSICLSGSLHMDTSECGSFQRRPEDEIWSDFSPHFRSECETMTTLHRILKAPVICMRSRTEGSFGDR</sequence>
<keyword evidence="3" id="KW-1185">Reference proteome</keyword>
<gene>
    <name evidence="2" type="ORF">P171DRAFT_88098</name>
</gene>
<protein>
    <submittedName>
        <fullName evidence="2">Uncharacterized protein</fullName>
    </submittedName>
</protein>
<name>A0A9P4U7C9_9PLEO</name>
<evidence type="ECO:0000313" key="2">
    <source>
        <dbReference type="EMBL" id="KAF2441064.1"/>
    </source>
</evidence>
<dbReference type="Proteomes" id="UP000799764">
    <property type="component" value="Unassembled WGS sequence"/>
</dbReference>
<proteinExistence type="predicted"/>
<accession>A0A9P4U7C9</accession>
<reference evidence="2" key="1">
    <citation type="journal article" date="2020" name="Stud. Mycol.">
        <title>101 Dothideomycetes genomes: a test case for predicting lifestyles and emergence of pathogens.</title>
        <authorList>
            <person name="Haridas S."/>
            <person name="Albert R."/>
            <person name="Binder M."/>
            <person name="Bloem J."/>
            <person name="Labutti K."/>
            <person name="Salamov A."/>
            <person name="Andreopoulos B."/>
            <person name="Baker S."/>
            <person name="Barry K."/>
            <person name="Bills G."/>
            <person name="Bluhm B."/>
            <person name="Cannon C."/>
            <person name="Castanera R."/>
            <person name="Culley D."/>
            <person name="Daum C."/>
            <person name="Ezra D."/>
            <person name="Gonzalez J."/>
            <person name="Henrissat B."/>
            <person name="Kuo A."/>
            <person name="Liang C."/>
            <person name="Lipzen A."/>
            <person name="Lutzoni F."/>
            <person name="Magnuson J."/>
            <person name="Mondo S."/>
            <person name="Nolan M."/>
            <person name="Ohm R."/>
            <person name="Pangilinan J."/>
            <person name="Park H.-J."/>
            <person name="Ramirez L."/>
            <person name="Alfaro M."/>
            <person name="Sun H."/>
            <person name="Tritt A."/>
            <person name="Yoshinaga Y."/>
            <person name="Zwiers L.-H."/>
            <person name="Turgeon B."/>
            <person name="Goodwin S."/>
            <person name="Spatafora J."/>
            <person name="Crous P."/>
            <person name="Grigoriev I."/>
        </authorList>
    </citation>
    <scope>NUCLEOTIDE SEQUENCE</scope>
    <source>
        <strain evidence="2">CBS 690.94</strain>
    </source>
</reference>
<organism evidence="2 3">
    <name type="scientific">Karstenula rhodostoma CBS 690.94</name>
    <dbReference type="NCBI Taxonomy" id="1392251"/>
    <lineage>
        <taxon>Eukaryota</taxon>
        <taxon>Fungi</taxon>
        <taxon>Dikarya</taxon>
        <taxon>Ascomycota</taxon>
        <taxon>Pezizomycotina</taxon>
        <taxon>Dothideomycetes</taxon>
        <taxon>Pleosporomycetidae</taxon>
        <taxon>Pleosporales</taxon>
        <taxon>Massarineae</taxon>
        <taxon>Didymosphaeriaceae</taxon>
        <taxon>Karstenula</taxon>
    </lineage>
</organism>
<comment type="caution">
    <text evidence="2">The sequence shown here is derived from an EMBL/GenBank/DDBJ whole genome shotgun (WGS) entry which is preliminary data.</text>
</comment>
<evidence type="ECO:0000256" key="1">
    <source>
        <dbReference type="SAM" id="MobiDB-lite"/>
    </source>
</evidence>
<feature type="region of interest" description="Disordered" evidence="1">
    <location>
        <begin position="1"/>
        <end position="42"/>
    </location>
</feature>
<evidence type="ECO:0000313" key="3">
    <source>
        <dbReference type="Proteomes" id="UP000799764"/>
    </source>
</evidence>